<gene>
    <name evidence="1" type="ORF">TCMB3V08_LOCUS10316</name>
</gene>
<organism evidence="1">
    <name type="scientific">Timema californicum</name>
    <name type="common">California timema</name>
    <name type="synonym">Walking stick</name>
    <dbReference type="NCBI Taxonomy" id="61474"/>
    <lineage>
        <taxon>Eukaryota</taxon>
        <taxon>Metazoa</taxon>
        <taxon>Ecdysozoa</taxon>
        <taxon>Arthropoda</taxon>
        <taxon>Hexapoda</taxon>
        <taxon>Insecta</taxon>
        <taxon>Pterygota</taxon>
        <taxon>Neoptera</taxon>
        <taxon>Polyneoptera</taxon>
        <taxon>Phasmatodea</taxon>
        <taxon>Timematodea</taxon>
        <taxon>Timematoidea</taxon>
        <taxon>Timematidae</taxon>
        <taxon>Timema</taxon>
    </lineage>
</organism>
<dbReference type="Gene3D" id="3.90.180.10">
    <property type="entry name" value="Medium-chain alcohol dehydrogenases, catalytic domain"/>
    <property type="match status" value="1"/>
</dbReference>
<protein>
    <submittedName>
        <fullName evidence="1">(California timema) hypothetical protein</fullName>
    </submittedName>
</protein>
<reference evidence="1" key="1">
    <citation type="submission" date="2020-11" db="EMBL/GenBank/DDBJ databases">
        <authorList>
            <person name="Tran Van P."/>
        </authorList>
    </citation>
    <scope>NUCLEOTIDE SEQUENCE</scope>
</reference>
<accession>A0A7R9PCI9</accession>
<dbReference type="AlphaFoldDB" id="A0A7R9PCI9"/>
<dbReference type="InterPro" id="IPR011032">
    <property type="entry name" value="GroES-like_sf"/>
</dbReference>
<name>A0A7R9PCI9_TIMCA</name>
<dbReference type="SUPFAM" id="SSF50129">
    <property type="entry name" value="GroES-like"/>
    <property type="match status" value="1"/>
</dbReference>
<dbReference type="EMBL" id="OE186126">
    <property type="protein sequence ID" value="CAD7577769.1"/>
    <property type="molecule type" value="Genomic_DNA"/>
</dbReference>
<sequence>MKKLCKSVKANNRIFKHGEALIEPGLAGAIEPISLVSPREVCVLLGFSLCFVLFREEPPSPCTLKDLPEPLNHKQYHSNHQQPPSLIFIPEYNVTSSHLEDEVMTKAKKFILARHFDGEPKESDLKLVEEELPPIKDGETCFFPTVDNKSSFFWFTVGPGVLSRQYIPLYARYAMIVPLCDGRKRHNLFGEFLYVPTDMDVITQPPPRSLGPDDRVSYTRLRYVRPLLLASVVRPCELYTSQVRQTPPPSLSRTTV</sequence>
<proteinExistence type="predicted"/>
<evidence type="ECO:0000313" key="1">
    <source>
        <dbReference type="EMBL" id="CAD7577769.1"/>
    </source>
</evidence>